<evidence type="ECO:0000313" key="7">
    <source>
        <dbReference type="Proteomes" id="UP000622245"/>
    </source>
</evidence>
<accession>A0ABS1YNL2</accession>
<dbReference type="SMART" id="SM00825">
    <property type="entry name" value="PKS_KS"/>
    <property type="match status" value="1"/>
</dbReference>
<protein>
    <submittedName>
        <fullName evidence="6">Type I polyketide synthase</fullName>
    </submittedName>
</protein>
<dbReference type="Gene3D" id="3.40.366.10">
    <property type="entry name" value="Malonyl-Coenzyme A Acyl Carrier Protein, domain 2"/>
    <property type="match status" value="1"/>
</dbReference>
<dbReference type="InterPro" id="IPR050091">
    <property type="entry name" value="PKS_NRPS_Biosynth_Enz"/>
</dbReference>
<comment type="caution">
    <text evidence="6">The sequence shown here is derived from an EMBL/GenBank/DDBJ whole genome shotgun (WGS) entry which is preliminary data.</text>
</comment>
<keyword evidence="3" id="KW-0808">Transferase</keyword>
<dbReference type="PANTHER" id="PTHR43775:SF51">
    <property type="entry name" value="INACTIVE PHENOLPHTHIOCEROL SYNTHESIS POLYKETIDE SYNTHASE TYPE I PKS1-RELATED"/>
    <property type="match status" value="1"/>
</dbReference>
<dbReference type="SUPFAM" id="SSF53901">
    <property type="entry name" value="Thiolase-like"/>
    <property type="match status" value="1"/>
</dbReference>
<dbReference type="SUPFAM" id="SSF52151">
    <property type="entry name" value="FabD/lysophospholipase-like"/>
    <property type="match status" value="1"/>
</dbReference>
<feature type="domain" description="Ketosynthase family 3 (KS3)" evidence="5">
    <location>
        <begin position="1"/>
        <end position="415"/>
    </location>
</feature>
<dbReference type="InterPro" id="IPR016036">
    <property type="entry name" value="Malonyl_transacylase_ACP-bd"/>
</dbReference>
<gene>
    <name evidence="6" type="ORF">JM949_28950</name>
</gene>
<evidence type="ECO:0000256" key="2">
    <source>
        <dbReference type="ARBA" id="ARBA00022553"/>
    </source>
</evidence>
<dbReference type="PROSITE" id="PS52004">
    <property type="entry name" value="KS3_2"/>
    <property type="match status" value="1"/>
</dbReference>
<reference evidence="6 7" key="1">
    <citation type="submission" date="2021-01" db="EMBL/GenBank/DDBJ databases">
        <title>Draft genome sequence of Micromonospora sp. strain STR1s_6.</title>
        <authorList>
            <person name="Karlyshev A."/>
            <person name="Jawad R."/>
        </authorList>
    </citation>
    <scope>NUCLEOTIDE SEQUENCE [LARGE SCALE GENOMIC DNA]</scope>
    <source>
        <strain evidence="6 7">STR1S-6</strain>
    </source>
</reference>
<dbReference type="CDD" id="cd00833">
    <property type="entry name" value="PKS"/>
    <property type="match status" value="1"/>
</dbReference>
<dbReference type="InterPro" id="IPR014031">
    <property type="entry name" value="Ketoacyl_synth_C"/>
</dbReference>
<dbReference type="Pfam" id="PF02801">
    <property type="entry name" value="Ketoacyl-synt_C"/>
    <property type="match status" value="1"/>
</dbReference>
<dbReference type="InterPro" id="IPR032821">
    <property type="entry name" value="PKS_assoc"/>
</dbReference>
<dbReference type="InterPro" id="IPR001227">
    <property type="entry name" value="Ac_transferase_dom_sf"/>
</dbReference>
<dbReference type="PROSITE" id="PS00606">
    <property type="entry name" value="KS3_1"/>
    <property type="match status" value="1"/>
</dbReference>
<dbReference type="InterPro" id="IPR014043">
    <property type="entry name" value="Acyl_transferase_dom"/>
</dbReference>
<evidence type="ECO:0000259" key="5">
    <source>
        <dbReference type="PROSITE" id="PS52004"/>
    </source>
</evidence>
<keyword evidence="2" id="KW-0597">Phosphoprotein</keyword>
<proteinExistence type="predicted"/>
<organism evidence="6 7">
    <name type="scientific">Micromonospora tarensis</name>
    <dbReference type="NCBI Taxonomy" id="2806100"/>
    <lineage>
        <taxon>Bacteria</taxon>
        <taxon>Bacillati</taxon>
        <taxon>Actinomycetota</taxon>
        <taxon>Actinomycetes</taxon>
        <taxon>Micromonosporales</taxon>
        <taxon>Micromonosporaceae</taxon>
        <taxon>Micromonospora</taxon>
    </lineage>
</organism>
<dbReference type="PANTHER" id="PTHR43775">
    <property type="entry name" value="FATTY ACID SYNTHASE"/>
    <property type="match status" value="1"/>
</dbReference>
<keyword evidence="1" id="KW-0596">Phosphopantetheine</keyword>
<dbReference type="SMART" id="SM00827">
    <property type="entry name" value="PKS_AT"/>
    <property type="match status" value="1"/>
</dbReference>
<dbReference type="InterPro" id="IPR020841">
    <property type="entry name" value="PKS_Beta-ketoAc_synthase_dom"/>
</dbReference>
<dbReference type="InterPro" id="IPR016035">
    <property type="entry name" value="Acyl_Trfase/lysoPLipase"/>
</dbReference>
<evidence type="ECO:0000256" key="1">
    <source>
        <dbReference type="ARBA" id="ARBA00022450"/>
    </source>
</evidence>
<sequence>MGCRYPGGVTTPDDLWRLLADGVDATTDFPEDRGWDVTSLYHPDPEHPGTSYTRRGGFLDDVGRFDAGFFGISPREALAMDPQQRILLELCWEVFERAGIDPTGVRGSRTGVFAGVMYHDYASRLPHVSPELEGFLGTGGSSSVVSGRVAYTFGLEGPAVTIDTACSSSLVAVHLAAQALRRGECDTALAGGVTVLATPRLFTEFSRQRGLSPDGRCRSFSADADGAGFAEGAGVLLLARLSDARRLGYPVVAVLRGSAVNSDGASNGLTAPSGPAQERVIRAALADARLEPDDVDAVEAHGTGTTLGDPIEAQAVLAAYGAGRNRPLWLGSLKSNLGHTQAAAGVGGIIKMALAMRHATLPRTLHATEPSPHVDWSAGPVRLLTEPVEWRTGTRRAGVSSFGVSGTNAHVILEQPPEPAAIPDEPGGEVLPFVLSARGEAALHAQAERLASAVSAPDAPPLRDVAHTLAGRAALPYRTVAVAADRDSLVRRLGELATAPATAATTRRAVFVFPGQGSQWTGMGLELWDASPVFAEQMRACDDALRPHTGWPLREALAGPLDRVDVVQPALFAVLVSLAAVWRSYGVRPSAVVGHSQGEIAAAYVAGALSLPDAARVVALRSRCLAGLTGRGGMVSVSLPVAEVTARFGGEVSIAAVNGPRSTVVSGAVDVLDRLLAACAADEIHARRIPVDYASHSPEMAAVRDELLAALADLTPQAGAVPLHSTVTGGPVDPAGLDAGYWYRNLRETVLFGPVVQDLADAEPTVFVEISPHPVLLPVLPDDALGTGSLRRDDGGPQRLLDSLATAYAHGLTVDWRSAHPGPAGRLADLPTYPFQGERYWLTGARPPGAPAIRCWRPAPRWPAPVLTCSPAGSPGTTTGG</sequence>
<dbReference type="InterPro" id="IPR014030">
    <property type="entry name" value="Ketoacyl_synth_N"/>
</dbReference>
<keyword evidence="7" id="KW-1185">Reference proteome</keyword>
<dbReference type="Pfam" id="PF16197">
    <property type="entry name" value="KAsynt_C_assoc"/>
    <property type="match status" value="1"/>
</dbReference>
<dbReference type="Pfam" id="PF00698">
    <property type="entry name" value="Acyl_transf_1"/>
    <property type="match status" value="1"/>
</dbReference>
<dbReference type="Gene3D" id="3.30.70.3290">
    <property type="match status" value="1"/>
</dbReference>
<dbReference type="Pfam" id="PF00109">
    <property type="entry name" value="ketoacyl-synt"/>
    <property type="match status" value="1"/>
</dbReference>
<dbReference type="EMBL" id="JAEVHL010000229">
    <property type="protein sequence ID" value="MBM0279019.1"/>
    <property type="molecule type" value="Genomic_DNA"/>
</dbReference>
<evidence type="ECO:0000256" key="4">
    <source>
        <dbReference type="ARBA" id="ARBA00023315"/>
    </source>
</evidence>
<evidence type="ECO:0000313" key="6">
    <source>
        <dbReference type="EMBL" id="MBM0279019.1"/>
    </source>
</evidence>
<dbReference type="Gene3D" id="3.40.47.10">
    <property type="match status" value="1"/>
</dbReference>
<evidence type="ECO:0000256" key="3">
    <source>
        <dbReference type="ARBA" id="ARBA00022679"/>
    </source>
</evidence>
<dbReference type="Proteomes" id="UP000622245">
    <property type="component" value="Unassembled WGS sequence"/>
</dbReference>
<dbReference type="SUPFAM" id="SSF55048">
    <property type="entry name" value="Probable ACP-binding domain of malonyl-CoA ACP transacylase"/>
    <property type="match status" value="1"/>
</dbReference>
<dbReference type="InterPro" id="IPR018201">
    <property type="entry name" value="Ketoacyl_synth_AS"/>
</dbReference>
<name>A0ABS1YNL2_9ACTN</name>
<keyword evidence="4" id="KW-0012">Acyltransferase</keyword>
<dbReference type="InterPro" id="IPR016039">
    <property type="entry name" value="Thiolase-like"/>
</dbReference>